<dbReference type="AlphaFoldDB" id="A0A8T2DX76"/>
<protein>
    <submittedName>
        <fullName evidence="2">Uncharacterized protein</fullName>
    </submittedName>
</protein>
<dbReference type="InterPro" id="IPR044296">
    <property type="entry name" value="HIPP46"/>
</dbReference>
<feature type="compositionally biased region" description="Basic and acidic residues" evidence="1">
    <location>
        <begin position="7"/>
        <end position="30"/>
    </location>
</feature>
<evidence type="ECO:0000256" key="1">
    <source>
        <dbReference type="SAM" id="MobiDB-lite"/>
    </source>
</evidence>
<evidence type="ECO:0000313" key="3">
    <source>
        <dbReference type="Proteomes" id="UP000694240"/>
    </source>
</evidence>
<dbReference type="PANTHER" id="PTHR46371">
    <property type="entry name" value="OS04G0464100 PROTEIN"/>
    <property type="match status" value="1"/>
</dbReference>
<proteinExistence type="predicted"/>
<accession>A0A8T2DX76</accession>
<feature type="region of interest" description="Disordered" evidence="1">
    <location>
        <begin position="1"/>
        <end position="37"/>
    </location>
</feature>
<gene>
    <name evidence="2" type="ORF">ISN45_At04g004850</name>
</gene>
<dbReference type="EMBL" id="JAEFBK010000004">
    <property type="protein sequence ID" value="KAG7615082.1"/>
    <property type="molecule type" value="Genomic_DNA"/>
</dbReference>
<dbReference type="Proteomes" id="UP000694240">
    <property type="component" value="Chromosome 4"/>
</dbReference>
<name>A0A8T2DX76_9BRAS</name>
<sequence length="146" mass="15972">MGLGRTRIADEERRRVAEDRGRGRGRAREGEGDDVVSGGKTKPKWFNFKTTDHELLVSFRALYNSGPVVVLTKILMSVSMRCDKCRSEALKIGAKTTGVTFVGIEGEEKDKVVVIGEGVDAACLVVRLRKKVGFADIISVTDVDDT</sequence>
<organism evidence="2 3">
    <name type="scientific">Arabidopsis thaliana x Arabidopsis arenosa</name>
    <dbReference type="NCBI Taxonomy" id="1240361"/>
    <lineage>
        <taxon>Eukaryota</taxon>
        <taxon>Viridiplantae</taxon>
        <taxon>Streptophyta</taxon>
        <taxon>Embryophyta</taxon>
        <taxon>Tracheophyta</taxon>
        <taxon>Spermatophyta</taxon>
        <taxon>Magnoliopsida</taxon>
        <taxon>eudicotyledons</taxon>
        <taxon>Gunneridae</taxon>
        <taxon>Pentapetalae</taxon>
        <taxon>rosids</taxon>
        <taxon>malvids</taxon>
        <taxon>Brassicales</taxon>
        <taxon>Brassicaceae</taxon>
        <taxon>Camelineae</taxon>
        <taxon>Arabidopsis</taxon>
    </lineage>
</organism>
<keyword evidence="3" id="KW-1185">Reference proteome</keyword>
<comment type="caution">
    <text evidence="2">The sequence shown here is derived from an EMBL/GenBank/DDBJ whole genome shotgun (WGS) entry which is preliminary data.</text>
</comment>
<evidence type="ECO:0000313" key="2">
    <source>
        <dbReference type="EMBL" id="KAG7615082.1"/>
    </source>
</evidence>
<reference evidence="2 3" key="1">
    <citation type="submission" date="2020-12" db="EMBL/GenBank/DDBJ databases">
        <title>Concerted genomic and epigenomic changes stabilize Arabidopsis allopolyploids.</title>
        <authorList>
            <person name="Chen Z."/>
        </authorList>
    </citation>
    <scope>NUCLEOTIDE SEQUENCE [LARGE SCALE GENOMIC DNA]</scope>
    <source>
        <strain evidence="2">Allo738</strain>
        <tissue evidence="2">Leaf</tissue>
    </source>
</reference>